<evidence type="ECO:0000313" key="3">
    <source>
        <dbReference type="Proteomes" id="UP000238701"/>
    </source>
</evidence>
<dbReference type="InterPro" id="IPR013216">
    <property type="entry name" value="Methyltransf_11"/>
</dbReference>
<reference evidence="3" key="1">
    <citation type="submission" date="2018-02" db="EMBL/GenBank/DDBJ databases">
        <authorList>
            <person name="Hausmann B."/>
        </authorList>
    </citation>
    <scope>NUCLEOTIDE SEQUENCE [LARGE SCALE GENOMIC DNA]</scope>
    <source>
        <strain evidence="3">Peat soil MAG SbA1</strain>
    </source>
</reference>
<gene>
    <name evidence="2" type="ORF">SBA1_110004</name>
</gene>
<dbReference type="AlphaFoldDB" id="A0A2U3JZQ4"/>
<dbReference type="Gene3D" id="3.40.50.150">
    <property type="entry name" value="Vaccinia Virus protein VP39"/>
    <property type="match status" value="1"/>
</dbReference>
<protein>
    <recommendedName>
        <fullName evidence="1">Methyltransferase type 11 domain-containing protein</fullName>
    </recommendedName>
</protein>
<dbReference type="EMBL" id="OMOD01000013">
    <property type="protein sequence ID" value="SPF32797.1"/>
    <property type="molecule type" value="Genomic_DNA"/>
</dbReference>
<dbReference type="GO" id="GO:0008757">
    <property type="term" value="F:S-adenosylmethionine-dependent methyltransferase activity"/>
    <property type="evidence" value="ECO:0007669"/>
    <property type="project" value="InterPro"/>
</dbReference>
<dbReference type="Pfam" id="PF08241">
    <property type="entry name" value="Methyltransf_11"/>
    <property type="match status" value="1"/>
</dbReference>
<dbReference type="CDD" id="cd02440">
    <property type="entry name" value="AdoMet_MTases"/>
    <property type="match status" value="1"/>
</dbReference>
<dbReference type="InterPro" id="IPR029063">
    <property type="entry name" value="SAM-dependent_MTases_sf"/>
</dbReference>
<dbReference type="SUPFAM" id="SSF53335">
    <property type="entry name" value="S-adenosyl-L-methionine-dependent methyltransferases"/>
    <property type="match status" value="1"/>
</dbReference>
<organism evidence="2 3">
    <name type="scientific">Candidatus Sulfotelmatobacter kueseliae</name>
    <dbReference type="NCBI Taxonomy" id="2042962"/>
    <lineage>
        <taxon>Bacteria</taxon>
        <taxon>Pseudomonadati</taxon>
        <taxon>Acidobacteriota</taxon>
        <taxon>Terriglobia</taxon>
        <taxon>Terriglobales</taxon>
        <taxon>Candidatus Korobacteraceae</taxon>
        <taxon>Candidatus Sulfotelmatobacter</taxon>
    </lineage>
</organism>
<name>A0A2U3JZQ4_9BACT</name>
<dbReference type="Proteomes" id="UP000238701">
    <property type="component" value="Unassembled WGS sequence"/>
</dbReference>
<accession>A0A2U3JZQ4</accession>
<feature type="domain" description="Methyltransferase type 11" evidence="1">
    <location>
        <begin position="59"/>
        <end position="144"/>
    </location>
</feature>
<evidence type="ECO:0000259" key="1">
    <source>
        <dbReference type="Pfam" id="PF08241"/>
    </source>
</evidence>
<proteinExistence type="predicted"/>
<evidence type="ECO:0000313" key="2">
    <source>
        <dbReference type="EMBL" id="SPF32797.1"/>
    </source>
</evidence>
<dbReference type="OrthoDB" id="9800454at2"/>
<sequence>MQRVITPEILDSADCPPREVGKSLCDLSRINRWFGGVATTRRLIDRVAAATGKKHFSLLEVAAGFGEVPKVAAQQLTRKGITLDVSLLDRAHSHLLPGNRSVVADALALPFPDRAFDLVSSSLFAHHLEPPELKRFASEALRVSRCAVLINDLIRHPLHLALVYAGFPLMRSYVSRVDGVASVRRAYVPEEMRQILLSDTEPRKVELSQHYLFRMGVIVWKKNN</sequence>